<dbReference type="Gene3D" id="3.40.630.30">
    <property type="match status" value="1"/>
</dbReference>
<dbReference type="PROSITE" id="PS51186">
    <property type="entry name" value="GNAT"/>
    <property type="match status" value="1"/>
</dbReference>
<dbReference type="InterPro" id="IPR016181">
    <property type="entry name" value="Acyl_CoA_acyltransferase"/>
</dbReference>
<dbReference type="InterPro" id="IPR039143">
    <property type="entry name" value="GNPNAT1-like"/>
</dbReference>
<protein>
    <recommendedName>
        <fullName evidence="1">N-acetyltransferase domain-containing protein</fullName>
    </recommendedName>
</protein>
<reference evidence="2 3" key="1">
    <citation type="journal article" date="2016" name="Nat. Commun.">
        <title>Thousands of microbial genomes shed light on interconnected biogeochemical processes in an aquifer system.</title>
        <authorList>
            <person name="Anantharaman K."/>
            <person name="Brown C.T."/>
            <person name="Hug L.A."/>
            <person name="Sharon I."/>
            <person name="Castelle C.J."/>
            <person name="Probst A.J."/>
            <person name="Thomas B.C."/>
            <person name="Singh A."/>
            <person name="Wilkins M.J."/>
            <person name="Karaoz U."/>
            <person name="Brodie E.L."/>
            <person name="Williams K.H."/>
            <person name="Hubbard S.S."/>
            <person name="Banfield J.F."/>
        </authorList>
    </citation>
    <scope>NUCLEOTIDE SEQUENCE [LARGE SCALE GENOMIC DNA]</scope>
</reference>
<dbReference type="Proteomes" id="UP000178783">
    <property type="component" value="Unassembled WGS sequence"/>
</dbReference>
<gene>
    <name evidence="2" type="ORF">A3H66_01510</name>
</gene>
<dbReference type="STRING" id="1797989.A3H66_01510"/>
<dbReference type="SUPFAM" id="SSF55729">
    <property type="entry name" value="Acyl-CoA N-acyltransferases (Nat)"/>
    <property type="match status" value="1"/>
</dbReference>
<evidence type="ECO:0000259" key="1">
    <source>
        <dbReference type="PROSITE" id="PS51186"/>
    </source>
</evidence>
<dbReference type="Pfam" id="PF00583">
    <property type="entry name" value="Acetyltransf_1"/>
    <property type="match status" value="1"/>
</dbReference>
<evidence type="ECO:0000313" key="2">
    <source>
        <dbReference type="EMBL" id="OGF23630.1"/>
    </source>
</evidence>
<dbReference type="EMBL" id="MFFW01000058">
    <property type="protein sequence ID" value="OGF23630.1"/>
    <property type="molecule type" value="Genomic_DNA"/>
</dbReference>
<dbReference type="GO" id="GO:0004343">
    <property type="term" value="F:glucosamine 6-phosphate N-acetyltransferase activity"/>
    <property type="evidence" value="ECO:0007669"/>
    <property type="project" value="TreeGrafter"/>
</dbReference>
<dbReference type="InterPro" id="IPR000182">
    <property type="entry name" value="GNAT_dom"/>
</dbReference>
<dbReference type="CDD" id="cd04301">
    <property type="entry name" value="NAT_SF"/>
    <property type="match status" value="1"/>
</dbReference>
<dbReference type="PANTHER" id="PTHR13355:SF11">
    <property type="entry name" value="GLUCOSAMINE 6-PHOSPHATE N-ACETYLTRANSFERASE"/>
    <property type="match status" value="1"/>
</dbReference>
<accession>A0A1F5SA88</accession>
<comment type="caution">
    <text evidence="2">The sequence shown here is derived from an EMBL/GenBank/DDBJ whole genome shotgun (WGS) entry which is preliminary data.</text>
</comment>
<organism evidence="2 3">
    <name type="scientific">Candidatus Falkowbacteria bacterium RIFCSPLOWO2_02_FULL_45_21</name>
    <dbReference type="NCBI Taxonomy" id="1797989"/>
    <lineage>
        <taxon>Bacteria</taxon>
        <taxon>Candidatus Falkowiibacteriota</taxon>
    </lineage>
</organism>
<proteinExistence type="predicted"/>
<feature type="domain" description="N-acetyltransferase" evidence="1">
    <location>
        <begin position="1"/>
        <end position="113"/>
    </location>
</feature>
<dbReference type="PANTHER" id="PTHR13355">
    <property type="entry name" value="GLUCOSAMINE 6-PHOSPHATE N-ACETYLTRANSFERASE"/>
    <property type="match status" value="1"/>
</dbReference>
<sequence length="113" mass="13033">MDIQQKKVNAGGIKFFIEADGKEIARAYLYVLKNDLQAQPFGFMEDVFVDENCRGQGLATKILGRLIETAKENHCYKLVGTSRYGRENVHRLYEKIGFKNFGVEFKMYLDKVD</sequence>
<name>A0A1F5SA88_9BACT</name>
<dbReference type="AlphaFoldDB" id="A0A1F5SA88"/>
<evidence type="ECO:0000313" key="3">
    <source>
        <dbReference type="Proteomes" id="UP000178783"/>
    </source>
</evidence>